<gene>
    <name evidence="3" type="ORF">TS59_0840</name>
</gene>
<feature type="transmembrane region" description="Helical" evidence="2">
    <location>
        <begin position="27"/>
        <end position="50"/>
    </location>
</feature>
<feature type="transmembrane region" description="Helical" evidence="2">
    <location>
        <begin position="62"/>
        <end position="88"/>
    </location>
</feature>
<feature type="transmembrane region" description="Helical" evidence="2">
    <location>
        <begin position="115"/>
        <end position="135"/>
    </location>
</feature>
<dbReference type="RefSeq" id="WP_011166933.1">
    <property type="nucleotide sequence ID" value="NZ_CP010267.1"/>
</dbReference>
<dbReference type="KEGG" id="mmyi:mycmycITA_00806"/>
<feature type="transmembrane region" description="Helical" evidence="2">
    <location>
        <begin position="515"/>
        <end position="539"/>
    </location>
</feature>
<reference evidence="3 4" key="1">
    <citation type="submission" date="2015-02" db="EMBL/GenBank/DDBJ databases">
        <title>Mycoplasma mycoides subsp. mycoides strain:B237 Genome sequencing.</title>
        <authorList>
            <person name="Fischer A."/>
            <person name="Santana-Cruz I."/>
            <person name="Schieck E."/>
            <person name="Gourle H."/>
            <person name="Lambert M."/>
            <person name="Nadendla S."/>
            <person name="Miller R.A."/>
            <person name="Weber J."/>
            <person name="Bongcam-Rudloff E."/>
            <person name="Vashee S."/>
            <person name="Frey J."/>
            <person name="Jores J."/>
        </authorList>
    </citation>
    <scope>NUCLEOTIDE SEQUENCE [LARGE SCALE GENOMIC DNA]</scope>
    <source>
        <strain evidence="3 4">B237</strain>
    </source>
</reference>
<feature type="transmembrane region" description="Helical" evidence="2">
    <location>
        <begin position="169"/>
        <end position="191"/>
    </location>
</feature>
<dbReference type="OMA" id="IYPFIRG"/>
<proteinExistence type="predicted"/>
<keyword evidence="2" id="KW-0812">Transmembrane</keyword>
<feature type="transmembrane region" description="Helical" evidence="2">
    <location>
        <begin position="279"/>
        <end position="306"/>
    </location>
</feature>
<feature type="transmembrane region" description="Helical" evidence="2">
    <location>
        <begin position="443"/>
        <end position="466"/>
    </location>
</feature>
<dbReference type="AlphaFoldDB" id="A0AAE2JT69"/>
<protein>
    <submittedName>
        <fullName evidence="3">Membrane protein</fullName>
    </submittedName>
</protein>
<feature type="region of interest" description="Disordered" evidence="1">
    <location>
        <begin position="1"/>
        <end position="22"/>
    </location>
</feature>
<sequence length="673" mass="76695">MQVNVESTTANMPINDSKKTTSSKSGVFSALLGVVGSITNMIIQFLLIYWVLQSFGTEISGFIRISMSLSIIGGTAEGALALSTVLMLTEPLSKKDWITVNEIFSTAKRNYNNKIVSGFILVFLLSILYPLQIAISPLITSGESIKWGIDFTTPLSKTTSTLKFWELSAIFLILGTKQTLSAGLFGVHENIMQADQKNASKKLVVLFCDVLFYGIFFVLLNSYIYWNDRHTPVLLFLPFLFYPVIRGLLITSYVKKKYPAIKFYNDFNNLNLIRRSTKIYWSSIGQSILVNSDLIIIFLALGSIGLKVSSLISLYMVVAINLRIIMTSLVTSFKEYFSSVIIKKGRLDWETYSNYEFYSYIVGVFSFLITSIMTPYIVTGLFSKIILKDVDTTGLTEKTIKFIIFSPFFSGIFGATTGLIVLLESKITLIHAKGMHRTIAKPLNLIAFSFFISSFIITLLLNRFIGNVESKISWMIIIFYSSKILFLIIAYIYLWIFSWDKLVYNAKFNRIIPNILFVTLSACLVIAFLLSANGIYILLKFDTNKKVPVDILHIILGLIIILIASFFIGILTFVYNKIVKNTSVTRLIFYSLPFIKRLNKEKQEKAKRDLFEKENINIDEFLLKQEDLLKAMYGFKEKKVIDQDEFEKYSKYKPKPKVYILKASDMNKDESEY</sequence>
<evidence type="ECO:0000256" key="2">
    <source>
        <dbReference type="SAM" id="Phobius"/>
    </source>
</evidence>
<dbReference type="Proteomes" id="UP000033624">
    <property type="component" value="Unassembled WGS sequence"/>
</dbReference>
<evidence type="ECO:0000256" key="1">
    <source>
        <dbReference type="SAM" id="MobiDB-lite"/>
    </source>
</evidence>
<keyword evidence="2" id="KW-0472">Membrane</keyword>
<feature type="transmembrane region" description="Helical" evidence="2">
    <location>
        <begin position="312"/>
        <end position="337"/>
    </location>
</feature>
<comment type="caution">
    <text evidence="3">The sequence shown here is derived from an EMBL/GenBank/DDBJ whole genome shotgun (WGS) entry which is preliminary data.</text>
</comment>
<keyword evidence="2" id="KW-1133">Transmembrane helix</keyword>
<feature type="transmembrane region" description="Helical" evidence="2">
    <location>
        <begin position="472"/>
        <end position="494"/>
    </location>
</feature>
<accession>A0AAE2JT69</accession>
<organism evidence="3 4">
    <name type="scientific">Mycoplasma mycoides subsp. mycoides</name>
    <dbReference type="NCBI Taxonomy" id="2103"/>
    <lineage>
        <taxon>Bacteria</taxon>
        <taxon>Bacillati</taxon>
        <taxon>Mycoplasmatota</taxon>
        <taxon>Mollicutes</taxon>
        <taxon>Mycoplasmataceae</taxon>
        <taxon>Mycoplasma</taxon>
    </lineage>
</organism>
<dbReference type="EMBL" id="LAEW01000001">
    <property type="protein sequence ID" value="KJQ45917.1"/>
    <property type="molecule type" value="Genomic_DNA"/>
</dbReference>
<evidence type="ECO:0000313" key="4">
    <source>
        <dbReference type="Proteomes" id="UP000033624"/>
    </source>
</evidence>
<feature type="transmembrane region" description="Helical" evidence="2">
    <location>
        <begin position="232"/>
        <end position="254"/>
    </location>
</feature>
<feature type="transmembrane region" description="Helical" evidence="2">
    <location>
        <begin position="357"/>
        <end position="382"/>
    </location>
</feature>
<feature type="transmembrane region" description="Helical" evidence="2">
    <location>
        <begin position="551"/>
        <end position="575"/>
    </location>
</feature>
<feature type="transmembrane region" description="Helical" evidence="2">
    <location>
        <begin position="402"/>
        <end position="423"/>
    </location>
</feature>
<feature type="transmembrane region" description="Helical" evidence="2">
    <location>
        <begin position="203"/>
        <end position="226"/>
    </location>
</feature>
<evidence type="ECO:0000313" key="3">
    <source>
        <dbReference type="EMBL" id="KJQ45917.1"/>
    </source>
</evidence>
<name>A0AAE2JT69_MYCMY</name>